<dbReference type="EMBL" id="PGFA01000004">
    <property type="protein sequence ID" value="PJJ48409.1"/>
    <property type="molecule type" value="Genomic_DNA"/>
</dbReference>
<comment type="caution">
    <text evidence="3">The sequence shown here is derived from an EMBL/GenBank/DDBJ whole genome shotgun (WGS) entry which is preliminary data.</text>
</comment>
<dbReference type="InterPro" id="IPR013320">
    <property type="entry name" value="ConA-like_dom_sf"/>
</dbReference>
<evidence type="ECO:0000313" key="4">
    <source>
        <dbReference type="Proteomes" id="UP000228535"/>
    </source>
</evidence>
<organism evidence="3 4">
    <name type="scientific">Hymenobacter chitinivorans DSM 11115</name>
    <dbReference type="NCBI Taxonomy" id="1121954"/>
    <lineage>
        <taxon>Bacteria</taxon>
        <taxon>Pseudomonadati</taxon>
        <taxon>Bacteroidota</taxon>
        <taxon>Cytophagia</taxon>
        <taxon>Cytophagales</taxon>
        <taxon>Hymenobacteraceae</taxon>
        <taxon>Hymenobacter</taxon>
    </lineage>
</organism>
<keyword evidence="4" id="KW-1185">Reference proteome</keyword>
<dbReference type="GO" id="GO:0004553">
    <property type="term" value="F:hydrolase activity, hydrolyzing O-glycosyl compounds"/>
    <property type="evidence" value="ECO:0007669"/>
    <property type="project" value="InterPro"/>
</dbReference>
<dbReference type="Gene3D" id="2.60.120.200">
    <property type="match status" value="1"/>
</dbReference>
<dbReference type="GO" id="GO:0005975">
    <property type="term" value="P:carbohydrate metabolic process"/>
    <property type="evidence" value="ECO:0007669"/>
    <property type="project" value="InterPro"/>
</dbReference>
<accession>A0A2M9ARU9</accession>
<dbReference type="SUPFAM" id="SSF49899">
    <property type="entry name" value="Concanavalin A-like lectins/glucanases"/>
    <property type="match status" value="1"/>
</dbReference>
<dbReference type="PANTHER" id="PTHR10963">
    <property type="entry name" value="GLYCOSYL HYDROLASE-RELATED"/>
    <property type="match status" value="1"/>
</dbReference>
<dbReference type="PROSITE" id="PS51762">
    <property type="entry name" value="GH16_2"/>
    <property type="match status" value="1"/>
</dbReference>
<name>A0A2M9ARU9_9BACT</name>
<evidence type="ECO:0000256" key="1">
    <source>
        <dbReference type="ARBA" id="ARBA00006865"/>
    </source>
</evidence>
<dbReference type="InterPro" id="IPR000757">
    <property type="entry name" value="Beta-glucanase-like"/>
</dbReference>
<evidence type="ECO:0000259" key="2">
    <source>
        <dbReference type="PROSITE" id="PS51762"/>
    </source>
</evidence>
<comment type="similarity">
    <text evidence="1">Belongs to the glycosyl hydrolase 16 family.</text>
</comment>
<dbReference type="AlphaFoldDB" id="A0A2M9ARU9"/>
<keyword evidence="3" id="KW-0378">Hydrolase</keyword>
<reference evidence="3 4" key="1">
    <citation type="submission" date="2017-11" db="EMBL/GenBank/DDBJ databases">
        <title>Genomic Encyclopedia of Archaeal and Bacterial Type Strains, Phase II (KMG-II): From Individual Species to Whole Genera.</title>
        <authorList>
            <person name="Goeker M."/>
        </authorList>
    </citation>
    <scope>NUCLEOTIDE SEQUENCE [LARGE SCALE GENOMIC DNA]</scope>
    <source>
        <strain evidence="3 4">DSM 11115</strain>
    </source>
</reference>
<dbReference type="OrthoDB" id="874568at2"/>
<protein>
    <submittedName>
        <fullName evidence="3">Glycosyl hydrolase family 16</fullName>
    </submittedName>
</protein>
<gene>
    <name evidence="3" type="ORF">CLV45_4114</name>
</gene>
<dbReference type="InterPro" id="IPR050546">
    <property type="entry name" value="Glycosyl_Hydrlase_16"/>
</dbReference>
<evidence type="ECO:0000313" key="3">
    <source>
        <dbReference type="EMBL" id="PJJ48409.1"/>
    </source>
</evidence>
<sequence length="364" mass="40410">MLPTVQLLLSPGRNIGPIARALGKSIVPLALLTFGLTTRAAAQCKVLDLQAPHWQLLFGDEFKKPKLNDTLWSRSPGSLPAQGGRYAGWGSEYFPQPGDEDYDERLLTITPGADSADASAVGVLHLTALPLPVADSIETGANYKFDVVEMPRYVKYKSAIIRSTRDSPAYGAYIMRARLPLAIEYQAWATFWLWSCTTEIDILDGAAGNRPGKISYLANAIDNVTLTTTGPTEEGCLAGPFAYPELVDYTPGTRKNAAYHKRSRRQPGFARNQSQFDAGFNTYALVWTPQKVVFYFNEIAFLSVPRSKVRTMPKWNTLIASLQMMPRASMEKSFTMDIDYIRVYQTNILKPDGKTPNYEAIVCE</sequence>
<proteinExistence type="inferred from homology"/>
<feature type="domain" description="GH16" evidence="2">
    <location>
        <begin position="87"/>
        <end position="349"/>
    </location>
</feature>
<dbReference type="RefSeq" id="WP_100338354.1">
    <property type="nucleotide sequence ID" value="NZ_PGFA01000004.1"/>
</dbReference>
<dbReference type="PANTHER" id="PTHR10963:SF60">
    <property type="entry name" value="GRAM-NEGATIVE BACTERIA-BINDING PROTEIN 1-RELATED"/>
    <property type="match status" value="1"/>
</dbReference>
<dbReference type="Proteomes" id="UP000228535">
    <property type="component" value="Unassembled WGS sequence"/>
</dbReference>